<comment type="catalytic activity">
    <reaction evidence="7">
        <text>L-glutamate + NADP(+) + H2O = 2-oxoglutarate + NH4(+) + NADPH + H(+)</text>
        <dbReference type="Rhea" id="RHEA:11612"/>
        <dbReference type="ChEBI" id="CHEBI:15377"/>
        <dbReference type="ChEBI" id="CHEBI:15378"/>
        <dbReference type="ChEBI" id="CHEBI:16810"/>
        <dbReference type="ChEBI" id="CHEBI:28938"/>
        <dbReference type="ChEBI" id="CHEBI:29985"/>
        <dbReference type="ChEBI" id="CHEBI:57783"/>
        <dbReference type="ChEBI" id="CHEBI:58349"/>
        <dbReference type="EC" id="1.4.1.3"/>
    </reaction>
</comment>
<dbReference type="Gene3D" id="3.40.50.720">
    <property type="entry name" value="NAD(P)-binding Rossmann-like Domain"/>
    <property type="match status" value="2"/>
</dbReference>
<dbReference type="Pfam" id="PF00106">
    <property type="entry name" value="adh_short"/>
    <property type="match status" value="1"/>
</dbReference>
<dbReference type="Gene3D" id="1.10.287.140">
    <property type="match status" value="1"/>
</dbReference>
<dbReference type="SUPFAM" id="SSF51735">
    <property type="entry name" value="NAD(P)-binding Rossmann-fold domains"/>
    <property type="match status" value="2"/>
</dbReference>
<dbReference type="GO" id="GO:0016616">
    <property type="term" value="F:oxidoreductase activity, acting on the CH-OH group of donors, NAD or NADP as acceptor"/>
    <property type="evidence" value="ECO:0007669"/>
    <property type="project" value="UniProtKB-ARBA"/>
</dbReference>
<comment type="catalytic activity">
    <reaction evidence="6">
        <text>L-glutamate + NAD(+) + H2O = 2-oxoglutarate + NH4(+) + NADH + H(+)</text>
        <dbReference type="Rhea" id="RHEA:15133"/>
        <dbReference type="ChEBI" id="CHEBI:15377"/>
        <dbReference type="ChEBI" id="CHEBI:15378"/>
        <dbReference type="ChEBI" id="CHEBI:16810"/>
        <dbReference type="ChEBI" id="CHEBI:28938"/>
        <dbReference type="ChEBI" id="CHEBI:29985"/>
        <dbReference type="ChEBI" id="CHEBI:57540"/>
        <dbReference type="ChEBI" id="CHEBI:57945"/>
        <dbReference type="EC" id="1.4.1.3"/>
    </reaction>
</comment>
<dbReference type="PROSITE" id="PS00074">
    <property type="entry name" value="GLFV_DEHYDROGENASE"/>
    <property type="match status" value="1"/>
</dbReference>
<dbReference type="SUPFAM" id="SSF53223">
    <property type="entry name" value="Aminoacid dehydrogenase-like, N-terminal domain"/>
    <property type="match status" value="1"/>
</dbReference>
<evidence type="ECO:0000256" key="6">
    <source>
        <dbReference type="ARBA" id="ARBA00047867"/>
    </source>
</evidence>
<dbReference type="Gene3D" id="3.40.50.10860">
    <property type="entry name" value="Leucine Dehydrogenase, chain A, domain 1"/>
    <property type="match status" value="1"/>
</dbReference>
<dbReference type="OrthoDB" id="6718861at2759"/>
<organism evidence="10 11">
    <name type="scientific">Daphnia galeata</name>
    <dbReference type="NCBI Taxonomy" id="27404"/>
    <lineage>
        <taxon>Eukaryota</taxon>
        <taxon>Metazoa</taxon>
        <taxon>Ecdysozoa</taxon>
        <taxon>Arthropoda</taxon>
        <taxon>Crustacea</taxon>
        <taxon>Branchiopoda</taxon>
        <taxon>Diplostraca</taxon>
        <taxon>Cladocera</taxon>
        <taxon>Anomopoda</taxon>
        <taxon>Daphniidae</taxon>
        <taxon>Daphnia</taxon>
    </lineage>
</organism>
<dbReference type="InterPro" id="IPR006096">
    <property type="entry name" value="Glu/Leu/Phe/Val/Trp_DH_C"/>
</dbReference>
<dbReference type="InterPro" id="IPR036291">
    <property type="entry name" value="NAD(P)-bd_dom_sf"/>
</dbReference>
<evidence type="ECO:0000256" key="5">
    <source>
        <dbReference type="ARBA" id="ARBA00023128"/>
    </source>
</evidence>
<dbReference type="PANTHER" id="PTHR11606">
    <property type="entry name" value="GLUTAMATE DEHYDROGENASE"/>
    <property type="match status" value="1"/>
</dbReference>
<dbReference type="InterPro" id="IPR033922">
    <property type="entry name" value="NAD_bind_Glu_DH"/>
</dbReference>
<dbReference type="GO" id="GO:0006538">
    <property type="term" value="P:L-glutamate catabolic process"/>
    <property type="evidence" value="ECO:0007669"/>
    <property type="project" value="TreeGrafter"/>
</dbReference>
<dbReference type="InterPro" id="IPR033524">
    <property type="entry name" value="Glu/Leu/Phe/Val_DH_AS"/>
</dbReference>
<accession>A0A8J2S0U6</accession>
<dbReference type="FunFam" id="3.40.50.720:FF:000100">
    <property type="entry name" value="Glutamate dehydrogenase 1, mitochondrial"/>
    <property type="match status" value="1"/>
</dbReference>
<keyword evidence="11" id="KW-1185">Reference proteome</keyword>
<sequence>MYSVDGRFIVSVTVRLKIVGGVLFVTWRSCKGFTFLDCKGTSERVRAAEELKIFDLSQLLAWIDGLDVWLLSLEPVLALGRLFAKNLSNAGFIVVGCARNVEKIRKLGEELESAKGKLHAYQCDLSKEDEILSLFEWIKSNVGGVDVCINNAGFGDYGSLLGPEASVSGWKSMLDVNVIALCLCTKESVNSMRQRGVDDGQIIHISSLSGHRVPIGPGNHFYSATKFCVRSLTEGHRQELNELKTNIRVAAISPGFVATDFFVNALHSDSSSAQNVTELFTTMKPIEPGDVADAVVYILSTPAHVQVHDIMMRPTQQKSPYENLYSLAELERFPALAFRRSCRKMLRFTTALLRNASSASTQTLLKLSPAAVQQQTRLNSDIAYVIPDHLKGIEDAEDPLFFDMVEFFYHKSCKILQEKLVEDWRAPRMSTEEKRKKVKGLLNIIQPCHHVLEVSFPLKRDNGEYEMITGYRAQHSQHRLPCKGGIRYSDEVNIDEVKALSALMTFKCACVDVPFGGAKAGVKINPRKYSDNELEKITRRFTLELAKKGFIGPGIDVPAPDMGTGEREMAWIADTYASTIGYNDINSHACVTGKPINQGGIHGRVSATGRGVFHGLENFLNEASYMSMIGTTPGMGGKSVIIQGFGNVGLHTARYLHRAGATVIGIMEYDGSIVNPTGIDPKELEDYKLQHGTIVGFPGAQPYTGECLLYENCDILVPAAIEKVINKHNAHKIQAKIIAEAANGPTTPAADKILIERNILVIPDLYINAGGVTVSYFEWLKNLNHVSYGRLTFKYERESNHHLLESVQQSLERRFGRVGGAIPITPSESFQKRISGASEKDIVHSGLDYSMERSAKAIMRTAMKYNLGIDLRSAAYVNSVEKIFQTYREAGLTFT</sequence>
<dbReference type="FunFam" id="3.40.50.10860:FF:000007">
    <property type="entry name" value="Glutamate dehydrogenase 1, mitochondrial"/>
    <property type="match status" value="1"/>
</dbReference>
<dbReference type="CDD" id="cd01076">
    <property type="entry name" value="NAD_bind_1_Glu_DH"/>
    <property type="match status" value="1"/>
</dbReference>
<comment type="subcellular location">
    <subcellularLocation>
        <location evidence="1">Mitochondrion</location>
    </subcellularLocation>
</comment>
<dbReference type="InterPro" id="IPR046346">
    <property type="entry name" value="Aminoacid_DH-like_N_sf"/>
</dbReference>
<evidence type="ECO:0000256" key="4">
    <source>
        <dbReference type="ARBA" id="ARBA00023002"/>
    </source>
</evidence>
<gene>
    <name evidence="10" type="ORF">DGAL_LOCUS15837</name>
</gene>
<dbReference type="GO" id="GO:0005739">
    <property type="term" value="C:mitochondrion"/>
    <property type="evidence" value="ECO:0007669"/>
    <property type="project" value="UniProtKB-SubCell"/>
</dbReference>
<dbReference type="SMART" id="SM00839">
    <property type="entry name" value="ELFV_dehydrog"/>
    <property type="match status" value="1"/>
</dbReference>
<dbReference type="InterPro" id="IPR002347">
    <property type="entry name" value="SDR_fam"/>
</dbReference>
<evidence type="ECO:0000256" key="1">
    <source>
        <dbReference type="ARBA" id="ARBA00004173"/>
    </source>
</evidence>
<dbReference type="InterPro" id="IPR006097">
    <property type="entry name" value="Glu/Leu/Phe/Val/Trp_DH_dimer"/>
</dbReference>
<evidence type="ECO:0000259" key="9">
    <source>
        <dbReference type="SMART" id="SM00839"/>
    </source>
</evidence>
<dbReference type="FunFam" id="3.40.50.720:FF:000047">
    <property type="entry name" value="NADP-dependent L-serine/L-allo-threonine dehydrogenase"/>
    <property type="match status" value="1"/>
</dbReference>
<proteinExistence type="inferred from homology"/>
<dbReference type="PANTHER" id="PTHR11606:SF13">
    <property type="entry name" value="GLUTAMATE DEHYDROGENASE 1, MITOCHONDRIAL"/>
    <property type="match status" value="1"/>
</dbReference>
<evidence type="ECO:0000256" key="8">
    <source>
        <dbReference type="RuleBase" id="RU004417"/>
    </source>
</evidence>
<dbReference type="AlphaFoldDB" id="A0A8J2S0U6"/>
<dbReference type="EC" id="1.4.1.3" evidence="3"/>
<name>A0A8J2S0U6_9CRUS</name>
<dbReference type="InterPro" id="IPR006095">
    <property type="entry name" value="Glu/Leu/Phe/Val/Trp_DH"/>
</dbReference>
<keyword evidence="4 8" id="KW-0560">Oxidoreductase</keyword>
<evidence type="ECO:0000313" key="10">
    <source>
        <dbReference type="EMBL" id="CAH0112125.1"/>
    </source>
</evidence>
<reference evidence="10" key="1">
    <citation type="submission" date="2021-11" db="EMBL/GenBank/DDBJ databases">
        <authorList>
            <person name="Schell T."/>
        </authorList>
    </citation>
    <scope>NUCLEOTIDE SEQUENCE</scope>
    <source>
        <strain evidence="10">M5</strain>
    </source>
</reference>
<dbReference type="EMBL" id="CAKKLH010000323">
    <property type="protein sequence ID" value="CAH0112125.1"/>
    <property type="molecule type" value="Genomic_DNA"/>
</dbReference>
<evidence type="ECO:0000256" key="3">
    <source>
        <dbReference type="ARBA" id="ARBA00012889"/>
    </source>
</evidence>
<dbReference type="GO" id="GO:0004352">
    <property type="term" value="F:glutamate dehydrogenase (NAD+) activity"/>
    <property type="evidence" value="ECO:0007669"/>
    <property type="project" value="TreeGrafter"/>
</dbReference>
<keyword evidence="5" id="KW-0496">Mitochondrion</keyword>
<comment type="similarity">
    <text evidence="2 8">Belongs to the Glu/Leu/Phe/Val dehydrogenases family.</text>
</comment>
<evidence type="ECO:0000313" key="11">
    <source>
        <dbReference type="Proteomes" id="UP000789390"/>
    </source>
</evidence>
<feature type="domain" description="Glutamate/phenylalanine/leucine/valine/L-tryptophan dehydrogenase C-terminal" evidence="9">
    <location>
        <begin position="601"/>
        <end position="891"/>
    </location>
</feature>
<evidence type="ECO:0000256" key="7">
    <source>
        <dbReference type="ARBA" id="ARBA00048577"/>
    </source>
</evidence>
<dbReference type="Proteomes" id="UP000789390">
    <property type="component" value="Unassembled WGS sequence"/>
</dbReference>
<evidence type="ECO:0000256" key="2">
    <source>
        <dbReference type="ARBA" id="ARBA00006382"/>
    </source>
</evidence>
<comment type="caution">
    <text evidence="10">The sequence shown here is derived from an EMBL/GenBank/DDBJ whole genome shotgun (WGS) entry which is preliminary data.</text>
</comment>
<dbReference type="Pfam" id="PF00208">
    <property type="entry name" value="ELFV_dehydrog"/>
    <property type="match status" value="1"/>
</dbReference>
<protein>
    <recommendedName>
        <fullName evidence="3">glutamate dehydrogenase [NAD(P)(+)]</fullName>
        <ecNumber evidence="3">1.4.1.3</ecNumber>
    </recommendedName>
</protein>
<dbReference type="PRINTS" id="PR00082">
    <property type="entry name" value="GLFDHDRGNASE"/>
</dbReference>
<dbReference type="Pfam" id="PF02812">
    <property type="entry name" value="ELFV_dehydrog_N"/>
    <property type="match status" value="1"/>
</dbReference>